<evidence type="ECO:0000313" key="1">
    <source>
        <dbReference type="EMBL" id="KAB2619272.1"/>
    </source>
</evidence>
<evidence type="ECO:0000313" key="2">
    <source>
        <dbReference type="Proteomes" id="UP000327157"/>
    </source>
</evidence>
<reference evidence="1 2" key="3">
    <citation type="submission" date="2019-11" db="EMBL/GenBank/DDBJ databases">
        <title>A de novo genome assembly of a pear dwarfing rootstock.</title>
        <authorList>
            <person name="Wang F."/>
            <person name="Wang J."/>
            <person name="Li S."/>
            <person name="Zhang Y."/>
            <person name="Fang M."/>
            <person name="Ma L."/>
            <person name="Zhao Y."/>
            <person name="Jiang S."/>
        </authorList>
    </citation>
    <scope>NUCLEOTIDE SEQUENCE [LARGE SCALE GENOMIC DNA]</scope>
    <source>
        <strain evidence="1">S2</strain>
        <tissue evidence="1">Leaf</tissue>
    </source>
</reference>
<proteinExistence type="predicted"/>
<gene>
    <name evidence="1" type="ORF">D8674_015141</name>
</gene>
<comment type="caution">
    <text evidence="1">The sequence shown here is derived from an EMBL/GenBank/DDBJ whole genome shotgun (WGS) entry which is preliminary data.</text>
</comment>
<name>A0A5N5GZQ5_9ROSA</name>
<keyword evidence="2" id="KW-1185">Reference proteome</keyword>
<reference evidence="2" key="2">
    <citation type="submission" date="2019-10" db="EMBL/GenBank/DDBJ databases">
        <title>A de novo genome assembly of a pear dwarfing rootstock.</title>
        <authorList>
            <person name="Wang F."/>
            <person name="Wang J."/>
            <person name="Li S."/>
            <person name="Zhang Y."/>
            <person name="Fang M."/>
            <person name="Ma L."/>
            <person name="Zhao Y."/>
            <person name="Jiang S."/>
        </authorList>
    </citation>
    <scope>NUCLEOTIDE SEQUENCE [LARGE SCALE GENOMIC DNA]</scope>
</reference>
<organism evidence="1 2">
    <name type="scientific">Pyrus ussuriensis x Pyrus communis</name>
    <dbReference type="NCBI Taxonomy" id="2448454"/>
    <lineage>
        <taxon>Eukaryota</taxon>
        <taxon>Viridiplantae</taxon>
        <taxon>Streptophyta</taxon>
        <taxon>Embryophyta</taxon>
        <taxon>Tracheophyta</taxon>
        <taxon>Spermatophyta</taxon>
        <taxon>Magnoliopsida</taxon>
        <taxon>eudicotyledons</taxon>
        <taxon>Gunneridae</taxon>
        <taxon>Pentapetalae</taxon>
        <taxon>rosids</taxon>
        <taxon>fabids</taxon>
        <taxon>Rosales</taxon>
        <taxon>Rosaceae</taxon>
        <taxon>Amygdaloideae</taxon>
        <taxon>Maleae</taxon>
        <taxon>Pyrus</taxon>
    </lineage>
</organism>
<accession>A0A5N5GZQ5</accession>
<dbReference type="AlphaFoldDB" id="A0A5N5GZQ5"/>
<protein>
    <submittedName>
        <fullName evidence="1">Vesicle-associated membrane protein 726</fullName>
    </submittedName>
</protein>
<dbReference type="EMBL" id="SMOL01000401">
    <property type="protein sequence ID" value="KAB2619272.1"/>
    <property type="molecule type" value="Genomic_DNA"/>
</dbReference>
<dbReference type="Proteomes" id="UP000327157">
    <property type="component" value="Chromosome 15"/>
</dbReference>
<reference evidence="1 2" key="1">
    <citation type="submission" date="2019-09" db="EMBL/GenBank/DDBJ databases">
        <authorList>
            <person name="Ou C."/>
        </authorList>
    </citation>
    <scope>NUCLEOTIDE SEQUENCE [LARGE SCALE GENOMIC DNA]</scope>
    <source>
        <strain evidence="1">S2</strain>
        <tissue evidence="1">Leaf</tissue>
    </source>
</reference>
<sequence length="115" mass="12522">MPTWPLKKTDPEALVGLGLKRILFATSKDDRGEMMDDVAHMSALHHVAFGLLGWQLLPGLSFGPAQARSPAHAGLHHSGYLGLFLCLSLGLEHTVEVLLTKSSSTNYIFILKNQS</sequence>